<keyword evidence="9" id="KW-0503">Monooxygenase</keyword>
<evidence type="ECO:0000259" key="13">
    <source>
        <dbReference type="PROSITE" id="PS50836"/>
    </source>
</evidence>
<dbReference type="PANTHER" id="PTHR10157">
    <property type="entry name" value="DOPAMINE BETA HYDROXYLASE RELATED"/>
    <property type="match status" value="1"/>
</dbReference>
<dbReference type="RefSeq" id="XP_062700590.1">
    <property type="nucleotide sequence ID" value="XM_062844606.1"/>
</dbReference>
<dbReference type="SUPFAM" id="SSF49742">
    <property type="entry name" value="PHM/PNGase F"/>
    <property type="match status" value="2"/>
</dbReference>
<dbReference type="EnsemblMetazoa" id="AALFPA23_013146.R19028">
    <property type="protein sequence ID" value="AALFPA23_013146.P19028"/>
    <property type="gene ID" value="AALFPA23_013146"/>
</dbReference>
<comment type="subcellular location">
    <subcellularLocation>
        <location evidence="2">Membrane</location>
        <topology evidence="2">Single-pass membrane protein</topology>
    </subcellularLocation>
</comment>
<dbReference type="RefSeq" id="XP_062700599.1">
    <property type="nucleotide sequence ID" value="XM_062844615.1"/>
</dbReference>
<accession>A0ABM1YY39</accession>
<dbReference type="Gene3D" id="2.60.120.230">
    <property type="match status" value="1"/>
</dbReference>
<evidence type="ECO:0000313" key="15">
    <source>
        <dbReference type="Proteomes" id="UP000069940"/>
    </source>
</evidence>
<evidence type="ECO:0000313" key="14">
    <source>
        <dbReference type="EnsemblMetazoa" id="AALFPA23_013146.P19016"/>
    </source>
</evidence>
<proteinExistence type="inferred from homology"/>
<evidence type="ECO:0000256" key="9">
    <source>
        <dbReference type="ARBA" id="ARBA00023033"/>
    </source>
</evidence>
<organism evidence="14 15">
    <name type="scientific">Aedes albopictus</name>
    <name type="common">Asian tiger mosquito</name>
    <name type="synonym">Stegomyia albopicta</name>
    <dbReference type="NCBI Taxonomy" id="7160"/>
    <lineage>
        <taxon>Eukaryota</taxon>
        <taxon>Metazoa</taxon>
        <taxon>Ecdysozoa</taxon>
        <taxon>Arthropoda</taxon>
        <taxon>Hexapoda</taxon>
        <taxon>Insecta</taxon>
        <taxon>Pterygota</taxon>
        <taxon>Neoptera</taxon>
        <taxon>Endopterygota</taxon>
        <taxon>Diptera</taxon>
        <taxon>Nematocera</taxon>
        <taxon>Culicoidea</taxon>
        <taxon>Culicidae</taxon>
        <taxon>Culicinae</taxon>
        <taxon>Aedini</taxon>
        <taxon>Aedes</taxon>
        <taxon>Stegomyia</taxon>
    </lineage>
</organism>
<dbReference type="EnsemblMetazoa" id="AALFPA23_013146.R19029">
    <property type="protein sequence ID" value="AALFPA23_013146.P19029"/>
    <property type="gene ID" value="AALFPA23_013146"/>
</dbReference>
<comment type="cofactor">
    <cofactor evidence="1">
        <name>Cu(2+)</name>
        <dbReference type="ChEBI" id="CHEBI:29036"/>
    </cofactor>
</comment>
<keyword evidence="12" id="KW-0325">Glycoprotein</keyword>
<dbReference type="RefSeq" id="XP_062700596.1">
    <property type="nucleotide sequence ID" value="XM_062844612.1"/>
</dbReference>
<dbReference type="PANTHER" id="PTHR10157:SF29">
    <property type="entry name" value="DOPAMINE BETA-HYDROXYLASE"/>
    <property type="match status" value="1"/>
</dbReference>
<dbReference type="PROSITE" id="PS00084">
    <property type="entry name" value="CU2_MONOOXYGENASE_1"/>
    <property type="match status" value="1"/>
</dbReference>
<dbReference type="InterPro" id="IPR036939">
    <property type="entry name" value="Cu2_ascorb_mOase_N_sf"/>
</dbReference>
<evidence type="ECO:0000256" key="1">
    <source>
        <dbReference type="ARBA" id="ARBA00001973"/>
    </source>
</evidence>
<dbReference type="InterPro" id="IPR005018">
    <property type="entry name" value="DOMON_domain"/>
</dbReference>
<dbReference type="EnsemblMetazoa" id="AALFPA23_013146.R19022">
    <property type="protein sequence ID" value="AALFPA23_013146.P19022"/>
    <property type="gene ID" value="AALFPA23_013146"/>
</dbReference>
<dbReference type="InterPro" id="IPR014784">
    <property type="entry name" value="Cu2_ascorb_mOase-like_C"/>
</dbReference>
<dbReference type="RefSeq" id="XP_062700591.1">
    <property type="nucleotide sequence ID" value="XM_062844607.1"/>
</dbReference>
<keyword evidence="6" id="KW-1133">Transmembrane helix</keyword>
<dbReference type="EnsemblMetazoa" id="AALFPA23_013146.R19019">
    <property type="protein sequence ID" value="AALFPA23_013146.P19019"/>
    <property type="gene ID" value="AALFPA23_013146"/>
</dbReference>
<dbReference type="Pfam" id="PF01082">
    <property type="entry name" value="Cu2_monooxygen"/>
    <property type="match status" value="1"/>
</dbReference>
<dbReference type="Gene3D" id="2.60.120.310">
    <property type="entry name" value="Copper type II, ascorbate-dependent monooxygenase, N-terminal domain"/>
    <property type="match status" value="1"/>
</dbReference>
<dbReference type="RefSeq" id="XP_062700600.1">
    <property type="nucleotide sequence ID" value="XM_062844616.1"/>
</dbReference>
<keyword evidence="4" id="KW-0812">Transmembrane</keyword>
<protein>
    <recommendedName>
        <fullName evidence="13">DOMON domain-containing protein</fullName>
    </recommendedName>
</protein>
<dbReference type="RefSeq" id="XP_062700598.1">
    <property type="nucleotide sequence ID" value="XM_062844614.1"/>
</dbReference>
<evidence type="ECO:0000256" key="11">
    <source>
        <dbReference type="ARBA" id="ARBA00023157"/>
    </source>
</evidence>
<keyword evidence="11" id="KW-1015">Disulfide bond</keyword>
<dbReference type="InterPro" id="IPR008977">
    <property type="entry name" value="PHM/PNGase_F_dom_sf"/>
</dbReference>
<dbReference type="RefSeq" id="XP_029711030.2">
    <property type="nucleotide sequence ID" value="XM_029855170.2"/>
</dbReference>
<keyword evidence="8" id="KW-0186">Copper</keyword>
<dbReference type="EnsemblMetazoa" id="AALFPA23_013146.R19023">
    <property type="protein sequence ID" value="AALFPA23_013146.P19023"/>
    <property type="gene ID" value="AALFPA23_013146"/>
</dbReference>
<dbReference type="InterPro" id="IPR020611">
    <property type="entry name" value="Cu2_ascorb_mOase_CS-1"/>
</dbReference>
<dbReference type="InterPro" id="IPR000323">
    <property type="entry name" value="Cu2_ascorb_mOase_N"/>
</dbReference>
<keyword evidence="7" id="KW-0560">Oxidoreductase</keyword>
<dbReference type="InterPro" id="IPR000945">
    <property type="entry name" value="DBH-like"/>
</dbReference>
<dbReference type="EnsemblMetazoa" id="AALFPA23_013146.R19016">
    <property type="protein sequence ID" value="AALFPA23_013146.P19016"/>
    <property type="gene ID" value="AALFPA23_013146"/>
</dbReference>
<dbReference type="InterPro" id="IPR028460">
    <property type="entry name" value="Tbh/DBH"/>
</dbReference>
<dbReference type="InterPro" id="IPR045266">
    <property type="entry name" value="DOH_DOMON"/>
</dbReference>
<dbReference type="Pfam" id="PF03712">
    <property type="entry name" value="Cu2_monoox_C"/>
    <property type="match status" value="1"/>
</dbReference>
<dbReference type="RefSeq" id="XP_029711031.2">
    <property type="nucleotide sequence ID" value="XM_029855171.2"/>
</dbReference>
<evidence type="ECO:0000256" key="2">
    <source>
        <dbReference type="ARBA" id="ARBA00004167"/>
    </source>
</evidence>
<dbReference type="EnsemblMetazoa" id="AALFPA23_013146.R19021">
    <property type="protein sequence ID" value="AALFPA23_013146.P19021"/>
    <property type="gene ID" value="AALFPA23_013146"/>
</dbReference>
<dbReference type="PROSITE" id="PS50836">
    <property type="entry name" value="DOMON"/>
    <property type="match status" value="1"/>
</dbReference>
<dbReference type="InterPro" id="IPR024548">
    <property type="entry name" value="Cu2_monoox_C"/>
</dbReference>
<name>A0ABM1YY39_AEDAL</name>
<dbReference type="EnsemblMetazoa" id="AALFPA23_013146.R19030">
    <property type="protein sequence ID" value="AALFPA23_013146.P19030"/>
    <property type="gene ID" value="AALFPA23_013146"/>
</dbReference>
<evidence type="ECO:0000256" key="8">
    <source>
        <dbReference type="ARBA" id="ARBA00023008"/>
    </source>
</evidence>
<dbReference type="EnsemblMetazoa" id="AALFPA23_013146.R19020">
    <property type="protein sequence ID" value="AALFPA23_013146.P19020"/>
    <property type="gene ID" value="AALFPA23_013146"/>
</dbReference>
<dbReference type="EnsemblMetazoa" id="AALFPA23_013146.R19027">
    <property type="protein sequence ID" value="AALFPA23_013146.P19027"/>
    <property type="gene ID" value="AALFPA23_013146"/>
</dbReference>
<feature type="domain" description="DOMON" evidence="13">
    <location>
        <begin position="59"/>
        <end position="177"/>
    </location>
</feature>
<dbReference type="SMART" id="SM00664">
    <property type="entry name" value="DoH"/>
    <property type="match status" value="1"/>
</dbReference>
<dbReference type="EnsemblMetazoa" id="AALFPA23_013146.R19017">
    <property type="protein sequence ID" value="AALFPA23_013146.P19017"/>
    <property type="gene ID" value="AALFPA23_013146"/>
</dbReference>
<dbReference type="RefSeq" id="XP_029711033.2">
    <property type="nucleotide sequence ID" value="XM_029855173.2"/>
</dbReference>
<dbReference type="PRINTS" id="PR00767">
    <property type="entry name" value="DBMONOXGNASE"/>
</dbReference>
<comment type="similarity">
    <text evidence="3">Belongs to the copper type II ascorbate-dependent monooxygenase family.</text>
</comment>
<keyword evidence="10" id="KW-0472">Membrane</keyword>
<evidence type="ECO:0000256" key="4">
    <source>
        <dbReference type="ARBA" id="ARBA00022692"/>
    </source>
</evidence>
<reference evidence="15" key="1">
    <citation type="journal article" date="2015" name="Proc. Natl. Acad. Sci. U.S.A.">
        <title>Genome sequence of the Asian Tiger mosquito, Aedes albopictus, reveals insights into its biology, genetics, and evolution.</title>
        <authorList>
            <person name="Chen X.G."/>
            <person name="Jiang X."/>
            <person name="Gu J."/>
            <person name="Xu M."/>
            <person name="Wu Y."/>
            <person name="Deng Y."/>
            <person name="Zhang C."/>
            <person name="Bonizzoni M."/>
            <person name="Dermauw W."/>
            <person name="Vontas J."/>
            <person name="Armbruster P."/>
            <person name="Huang X."/>
            <person name="Yang Y."/>
            <person name="Zhang H."/>
            <person name="He W."/>
            <person name="Peng H."/>
            <person name="Liu Y."/>
            <person name="Wu K."/>
            <person name="Chen J."/>
            <person name="Lirakis M."/>
            <person name="Topalis P."/>
            <person name="Van Leeuwen T."/>
            <person name="Hall A.B."/>
            <person name="Jiang X."/>
            <person name="Thorpe C."/>
            <person name="Mueller R.L."/>
            <person name="Sun C."/>
            <person name="Waterhouse R.M."/>
            <person name="Yan G."/>
            <person name="Tu Z.J."/>
            <person name="Fang X."/>
            <person name="James A.A."/>
        </authorList>
    </citation>
    <scope>NUCLEOTIDE SEQUENCE [LARGE SCALE GENOMIC DNA]</scope>
    <source>
        <strain evidence="15">Foshan</strain>
    </source>
</reference>
<dbReference type="RefSeq" id="XP_062700597.1">
    <property type="nucleotide sequence ID" value="XM_062844613.1"/>
</dbReference>
<dbReference type="Proteomes" id="UP000069940">
    <property type="component" value="Unassembled WGS sequence"/>
</dbReference>
<evidence type="ECO:0000256" key="5">
    <source>
        <dbReference type="ARBA" id="ARBA00022723"/>
    </source>
</evidence>
<dbReference type="RefSeq" id="XP_062700594.1">
    <property type="nucleotide sequence ID" value="XM_062844610.1"/>
</dbReference>
<dbReference type="RefSeq" id="XP_062700592.1">
    <property type="nucleotide sequence ID" value="XM_062844608.1"/>
</dbReference>
<evidence type="ECO:0000256" key="7">
    <source>
        <dbReference type="ARBA" id="ARBA00023002"/>
    </source>
</evidence>
<dbReference type="RefSeq" id="XP_029711032.2">
    <property type="nucleotide sequence ID" value="XM_029855172.2"/>
</dbReference>
<dbReference type="EnsemblMetazoa" id="AALFPA23_013146.R19025">
    <property type="protein sequence ID" value="AALFPA23_013146.P19025"/>
    <property type="gene ID" value="AALFPA23_013146"/>
</dbReference>
<evidence type="ECO:0000256" key="10">
    <source>
        <dbReference type="ARBA" id="ARBA00023136"/>
    </source>
</evidence>
<dbReference type="GeneID" id="115256503"/>
<dbReference type="CDD" id="cd09631">
    <property type="entry name" value="DOMON_DOH"/>
    <property type="match status" value="1"/>
</dbReference>
<keyword evidence="15" id="KW-1185">Reference proteome</keyword>
<reference evidence="14" key="2">
    <citation type="submission" date="2025-05" db="UniProtKB">
        <authorList>
            <consortium name="EnsemblMetazoa"/>
        </authorList>
    </citation>
    <scope>IDENTIFICATION</scope>
    <source>
        <strain evidence="14">Foshan</strain>
    </source>
</reference>
<evidence type="ECO:0000256" key="12">
    <source>
        <dbReference type="ARBA" id="ARBA00023180"/>
    </source>
</evidence>
<dbReference type="RefSeq" id="XP_062700593.1">
    <property type="nucleotide sequence ID" value="XM_062844609.1"/>
</dbReference>
<sequence>MNMTSIKWPRRRKQCRRRHPWQIVLAGAILLVVIGVTRHQDVSCFNISATQIHTLHLDHNLKLTWMMDWYKKEVLFHVQNTFQHGRYKFFALGFSPRGELKRTDLCVFTTSAGGAYRQALDTYTSRDFNRIYADSEQNCDPMRIDDNSVAFRRKFDSCDPQDVSIHGGTMYVVWLRGKKELDFGKNWTVMPTVGRADLGVMPVQILRADAITIPEAKSAVKRVEILLDKAAIPAVETTYWCKVQRLEDWLTKKRHHIVQFEPVITHEHVVHHMEVFQCVADPGVKIPLYEGSCGDMPAEAKICNKVMALWAMGAGPFTYPHETGLPIGGEGFNPYIRLEVHFNNPDLKKGIVDSSGMRINVVSKLRKYDAAIMELGLEYTDKMAIPPGQVAFPLTGYCIAECTKVALPSGGIKIFGSQLHTHLRGVRVLTRHFRKGIELPEVNRDDFYSHHYQEIRQLRYRPKVLPGDALMTTCYYDTRGYENATLGGFSISDEMCVNYIHYYPATELELCKSAISEKSLYNYFKYMKEVEKQPVIPSGARSDNYHSIHWTKTRSDQLFEYYLEEPLSMQCNRSDGFRFEGYDWEGAPITEFSPPRSTLRANCAIPPELQWFKPLEVGHCDVFGECIYEDEKIKE</sequence>
<dbReference type="Pfam" id="PF03351">
    <property type="entry name" value="DOMON"/>
    <property type="match status" value="1"/>
</dbReference>
<dbReference type="EnsemblMetazoa" id="AALFPA23_013146.R19024">
    <property type="protein sequence ID" value="AALFPA23_013146.P19024"/>
    <property type="gene ID" value="AALFPA23_013146"/>
</dbReference>
<evidence type="ECO:0000256" key="6">
    <source>
        <dbReference type="ARBA" id="ARBA00022989"/>
    </source>
</evidence>
<keyword evidence="5" id="KW-0479">Metal-binding</keyword>
<dbReference type="EnsemblMetazoa" id="AALFPA23_013146.R19026">
    <property type="protein sequence ID" value="AALFPA23_013146.P19026"/>
    <property type="gene ID" value="AALFPA23_013146"/>
</dbReference>
<dbReference type="RefSeq" id="XP_062700595.1">
    <property type="nucleotide sequence ID" value="XM_062844611.1"/>
</dbReference>
<evidence type="ECO:0000256" key="3">
    <source>
        <dbReference type="ARBA" id="ARBA00010676"/>
    </source>
</evidence>
<dbReference type="EnsemblMetazoa" id="AALFPA23_013146.R19018">
    <property type="protein sequence ID" value="AALFPA23_013146.P19018"/>
    <property type="gene ID" value="AALFPA23_013146"/>
</dbReference>